<keyword evidence="1" id="KW-0472">Membrane</keyword>
<feature type="transmembrane region" description="Helical" evidence="1">
    <location>
        <begin position="40"/>
        <end position="62"/>
    </location>
</feature>
<reference evidence="2" key="1">
    <citation type="submission" date="2021-04" db="EMBL/GenBank/DDBJ databases">
        <title>Biosynthetic gene clusters of Dactylosporangioum roseum.</title>
        <authorList>
            <person name="Hartkoorn R.C."/>
            <person name="Beaudoing E."/>
            <person name="Hot D."/>
            <person name="Moureu S."/>
        </authorList>
    </citation>
    <scope>NUCLEOTIDE SEQUENCE</scope>
    <source>
        <strain evidence="2">NRRL B-16295</strain>
    </source>
</reference>
<accession>A0ABY5Z331</accession>
<proteinExistence type="predicted"/>
<dbReference type="EMBL" id="CP073721">
    <property type="protein sequence ID" value="UWZ36429.1"/>
    <property type="molecule type" value="Genomic_DNA"/>
</dbReference>
<evidence type="ECO:0000313" key="2">
    <source>
        <dbReference type="EMBL" id="UWZ36429.1"/>
    </source>
</evidence>
<gene>
    <name evidence="2" type="ORF">Drose_36305</name>
</gene>
<organism evidence="2 3">
    <name type="scientific">Dactylosporangium roseum</name>
    <dbReference type="NCBI Taxonomy" id="47989"/>
    <lineage>
        <taxon>Bacteria</taxon>
        <taxon>Bacillati</taxon>
        <taxon>Actinomycetota</taxon>
        <taxon>Actinomycetes</taxon>
        <taxon>Micromonosporales</taxon>
        <taxon>Micromonosporaceae</taxon>
        <taxon>Dactylosporangium</taxon>
    </lineage>
</organism>
<name>A0ABY5Z331_9ACTN</name>
<keyword evidence="3" id="KW-1185">Reference proteome</keyword>
<keyword evidence="1" id="KW-0812">Transmembrane</keyword>
<dbReference type="RefSeq" id="WP_260725770.1">
    <property type="nucleotide sequence ID" value="NZ_BAAABS010000027.1"/>
</dbReference>
<keyword evidence="1" id="KW-1133">Transmembrane helix</keyword>
<dbReference type="Proteomes" id="UP001058271">
    <property type="component" value="Chromosome"/>
</dbReference>
<evidence type="ECO:0000313" key="3">
    <source>
        <dbReference type="Proteomes" id="UP001058271"/>
    </source>
</evidence>
<protein>
    <submittedName>
        <fullName evidence="2">Uncharacterized protein</fullName>
    </submittedName>
</protein>
<sequence>MIDTDAIRSAFAALADEAPPSDRIRASLTIRARRHRQRRLILRLAGAGTVAAATGVAATGAWRLTQPPASRFPVLHAGPGGGWLEVPLRFRPAWLPRSYGEGKRTVIVDGTQAPVLSRDWQPGTANQAISLLIGWHPSLDPDRPSGRPTTVDVNGVPGRLVQVADQTPGTYLTWQPPGQPQLLVSVHTDDVADAQQDLALRVARSVRPDPEVTWVGPRFGWLPPDLATVPWRLNHGFEDTNWTQEVAMSDPGGRQLLISMGTSAAMRLENTFATTPIRIREWSGWQVPEMKQLFLTLPDGVEVFAQLDDGPGDEQAMPTLIRIIEEFEFGPWPDMSWIGGR</sequence>
<evidence type="ECO:0000256" key="1">
    <source>
        <dbReference type="SAM" id="Phobius"/>
    </source>
</evidence>